<accession>A0A834INI9</accession>
<reference evidence="1" key="1">
    <citation type="submission" date="2020-08" db="EMBL/GenBank/DDBJ databases">
        <title>Genome sequencing and assembly of the red palm weevil Rhynchophorus ferrugineus.</title>
        <authorList>
            <person name="Dias G.B."/>
            <person name="Bergman C.M."/>
            <person name="Manee M."/>
        </authorList>
    </citation>
    <scope>NUCLEOTIDE SEQUENCE</scope>
    <source>
        <strain evidence="1">AA-2017</strain>
        <tissue evidence="1">Whole larva</tissue>
    </source>
</reference>
<proteinExistence type="predicted"/>
<sequence length="48" mass="5377">MNTCDQINGSELQKPLPPWSLEKGTSPFYVHVQPTSVQFGVDTEINSR</sequence>
<comment type="caution">
    <text evidence="1">The sequence shown here is derived from an EMBL/GenBank/DDBJ whole genome shotgun (WGS) entry which is preliminary data.</text>
</comment>
<feature type="non-terminal residue" evidence="1">
    <location>
        <position position="48"/>
    </location>
</feature>
<protein>
    <submittedName>
        <fullName evidence="1">Uncharacterized protein</fullName>
    </submittedName>
</protein>
<gene>
    <name evidence="1" type="ORF">GWI33_008963</name>
</gene>
<dbReference type="Proteomes" id="UP000625711">
    <property type="component" value="Unassembled WGS sequence"/>
</dbReference>
<evidence type="ECO:0000313" key="1">
    <source>
        <dbReference type="EMBL" id="KAF7277257.1"/>
    </source>
</evidence>
<evidence type="ECO:0000313" key="2">
    <source>
        <dbReference type="Proteomes" id="UP000625711"/>
    </source>
</evidence>
<keyword evidence="2" id="KW-1185">Reference proteome</keyword>
<dbReference type="EMBL" id="JAACXV010003240">
    <property type="protein sequence ID" value="KAF7277257.1"/>
    <property type="molecule type" value="Genomic_DNA"/>
</dbReference>
<organism evidence="1 2">
    <name type="scientific">Rhynchophorus ferrugineus</name>
    <name type="common">Red palm weevil</name>
    <name type="synonym">Curculio ferrugineus</name>
    <dbReference type="NCBI Taxonomy" id="354439"/>
    <lineage>
        <taxon>Eukaryota</taxon>
        <taxon>Metazoa</taxon>
        <taxon>Ecdysozoa</taxon>
        <taxon>Arthropoda</taxon>
        <taxon>Hexapoda</taxon>
        <taxon>Insecta</taxon>
        <taxon>Pterygota</taxon>
        <taxon>Neoptera</taxon>
        <taxon>Endopterygota</taxon>
        <taxon>Coleoptera</taxon>
        <taxon>Polyphaga</taxon>
        <taxon>Cucujiformia</taxon>
        <taxon>Curculionidae</taxon>
        <taxon>Dryophthorinae</taxon>
        <taxon>Rhynchophorus</taxon>
    </lineage>
</organism>
<dbReference type="AlphaFoldDB" id="A0A834INI9"/>
<name>A0A834INI9_RHYFE</name>